<evidence type="ECO:0000256" key="7">
    <source>
        <dbReference type="ARBA" id="ARBA00022737"/>
    </source>
</evidence>
<feature type="region of interest" description="Disordered" evidence="17">
    <location>
        <begin position="1"/>
        <end position="26"/>
    </location>
</feature>
<dbReference type="GO" id="GO:0009272">
    <property type="term" value="P:fungal-type cell wall biogenesis"/>
    <property type="evidence" value="ECO:0007669"/>
    <property type="project" value="InterPro"/>
</dbReference>
<dbReference type="SMART" id="SM00109">
    <property type="entry name" value="C1"/>
    <property type="match status" value="2"/>
</dbReference>
<feature type="compositionally biased region" description="Basic and acidic residues" evidence="17">
    <location>
        <begin position="1689"/>
        <end position="1701"/>
    </location>
</feature>
<dbReference type="Pfam" id="PF02185">
    <property type="entry name" value="HR1"/>
    <property type="match status" value="2"/>
</dbReference>
<dbReference type="SMART" id="SM00239">
    <property type="entry name" value="C2"/>
    <property type="match status" value="1"/>
</dbReference>
<dbReference type="Pfam" id="PF00069">
    <property type="entry name" value="Pkinase"/>
    <property type="match status" value="1"/>
</dbReference>
<name>J4U798_TRIAS</name>
<dbReference type="Pfam" id="PF00130">
    <property type="entry name" value="C1_1"/>
    <property type="match status" value="2"/>
</dbReference>
<feature type="domain" description="Protein kinase" evidence="19">
    <location>
        <begin position="771"/>
        <end position="1030"/>
    </location>
</feature>
<proteinExistence type="inferred from homology"/>
<keyword evidence="12 16" id="KW-0067">ATP-binding</keyword>
<dbReference type="SMART" id="SM00133">
    <property type="entry name" value="S_TK_X"/>
    <property type="match status" value="1"/>
</dbReference>
<feature type="region of interest" description="Disordered" evidence="17">
    <location>
        <begin position="1223"/>
        <end position="1313"/>
    </location>
</feature>
<dbReference type="GO" id="GO:0008270">
    <property type="term" value="F:zinc ion binding"/>
    <property type="evidence" value="ECO:0007669"/>
    <property type="project" value="UniProtKB-KW"/>
</dbReference>
<dbReference type="FunFam" id="1.10.510.10:FF:000101">
    <property type="entry name" value="Protein kinase C"/>
    <property type="match status" value="1"/>
</dbReference>
<evidence type="ECO:0000259" key="18">
    <source>
        <dbReference type="PROSITE" id="PS50004"/>
    </source>
</evidence>
<dbReference type="InterPro" id="IPR037312">
    <property type="entry name" value="PKC-like_HR1"/>
</dbReference>
<evidence type="ECO:0000256" key="12">
    <source>
        <dbReference type="ARBA" id="ARBA00022840"/>
    </source>
</evidence>
<evidence type="ECO:0000256" key="16">
    <source>
        <dbReference type="PROSITE-ProRule" id="PRU10141"/>
    </source>
</evidence>
<dbReference type="InterPro" id="IPR011072">
    <property type="entry name" value="HR1_rho-bd"/>
</dbReference>
<feature type="domain" description="REM-1" evidence="22">
    <location>
        <begin position="139"/>
        <end position="216"/>
    </location>
</feature>
<keyword evidence="11" id="KW-0862">Zinc</keyword>
<dbReference type="InterPro" id="IPR000719">
    <property type="entry name" value="Prot_kinase_dom"/>
</dbReference>
<evidence type="ECO:0000313" key="24">
    <source>
        <dbReference type="Proteomes" id="UP000002748"/>
    </source>
</evidence>
<evidence type="ECO:0000313" key="23">
    <source>
        <dbReference type="EMBL" id="EJT46140.1"/>
    </source>
</evidence>
<evidence type="ECO:0000259" key="22">
    <source>
        <dbReference type="PROSITE" id="PS51860"/>
    </source>
</evidence>
<evidence type="ECO:0000256" key="9">
    <source>
        <dbReference type="ARBA" id="ARBA00022771"/>
    </source>
</evidence>
<evidence type="ECO:0000256" key="4">
    <source>
        <dbReference type="ARBA" id="ARBA00022553"/>
    </source>
</evidence>
<dbReference type="FunFam" id="3.30.60.20:FF:000034">
    <property type="entry name" value="Protein kinase C"/>
    <property type="match status" value="1"/>
</dbReference>
<keyword evidence="9" id="KW-0863">Zinc-finger</keyword>
<dbReference type="SUPFAM" id="SSF57889">
    <property type="entry name" value="Cysteine-rich domain"/>
    <property type="match status" value="2"/>
</dbReference>
<dbReference type="PROSITE" id="PS00107">
    <property type="entry name" value="PROTEIN_KINASE_ATP"/>
    <property type="match status" value="1"/>
</dbReference>
<feature type="region of interest" description="Disordered" evidence="17">
    <location>
        <begin position="1638"/>
        <end position="1662"/>
    </location>
</feature>
<feature type="compositionally biased region" description="Polar residues" evidence="17">
    <location>
        <begin position="1395"/>
        <end position="1408"/>
    </location>
</feature>
<evidence type="ECO:0000256" key="17">
    <source>
        <dbReference type="SAM" id="MobiDB-lite"/>
    </source>
</evidence>
<feature type="domain" description="C2" evidence="18">
    <location>
        <begin position="222"/>
        <end position="344"/>
    </location>
</feature>
<feature type="compositionally biased region" description="Basic and acidic residues" evidence="17">
    <location>
        <begin position="1641"/>
        <end position="1662"/>
    </location>
</feature>
<feature type="compositionally biased region" description="Basic and acidic residues" evidence="17">
    <location>
        <begin position="1289"/>
        <end position="1307"/>
    </location>
</feature>
<dbReference type="RefSeq" id="XP_014177558.1">
    <property type="nucleotide sequence ID" value="XM_014322083.1"/>
</dbReference>
<dbReference type="PROSITE" id="PS51860">
    <property type="entry name" value="REM_1"/>
    <property type="match status" value="1"/>
</dbReference>
<dbReference type="InterPro" id="IPR017441">
    <property type="entry name" value="Protein_kinase_ATP_BS"/>
</dbReference>
<evidence type="ECO:0000256" key="5">
    <source>
        <dbReference type="ARBA" id="ARBA00022679"/>
    </source>
</evidence>
<feature type="region of interest" description="Disordered" evidence="17">
    <location>
        <begin position="363"/>
        <end position="393"/>
    </location>
</feature>
<sequence>MVSQPPSSDPRINQLRTKIESERRNLEGAKAVMRAVEASSGNEMVIQQAQNEVRTAQASIRFLEDELARLQLAANAGPSSSSSANNGQPSHGSASSQLARPQVPGSGPTQPLNSNRELPPTPSANTNSSKPHTQLDLLRYDAPLTGYKITHMLNQLEAKLQLENQYKTGIEKMANAYRMEGDRRLRTETDLKRAESEGKIQLLKKAKGRYERLAEFGAVDEVDEDLVPDFKRKEALRKPISGRLQITLKSARDLNHRTLSRRSSRAVETTVVVKVEGTMAWRSMMSRNDRWFENIEIPVTKANEVEITIYDNIGGDDTTPIGMLWLRVSDLMEALRRQKVAREEASNTDWVTADKAATIGGRPGAAPESATLHQNNPRPFGGAGPTDPGGDGIDGWWAVEPAGALNMRLDFIKDNAGAGRRPYEALGRQGAVKKRKGDVHEMNGHKFVQRQFYQPIMCALCRELLLTGEGYQCEDCRYACHKRCYPKVVTKCISKPATDGEGDEEKINHRIPHRFQPYTNITANWCSHCGYMLPFGRKNAYKCSECGLTCHQSCAHLIPDFCGMTMEMANTLLKNLREIGDRSKVKPARPGHSHSSSTSYSPAPVIVQPPKAEAPYTPSAPAKPELPGKQLPAPPTQQQQQLRPQPPTTSSRPSMEGRPSYETRPSYDQRPSFDGRPDIPNVTTGPHGTPQKAVGQATAQLPAIYQPPAPAPPKQPSGYRPPAPAPLGVSQPPLTAPQVAYNKPVAPPVQQQQQQQQHVAPRKKRIGLDDFNFLAVLGKGNFGKVMLAEERQTTNLYAIKVLKKEFIIENDEVESTQSEKRVFLAAAEERHPFLLGLHSCFQTETRVYFVMEYVSGGDLMLHIQRRQFTLRQAKFYACEVLLALEYFHSKGIIYRDLKLDNILLTLDGHVKVADYGLCKEGMHYGQTTSTFCGTPEFMAPEILQEQPYGRAVDWWAFGVLTYEMLLGQSPFRGEDEDEIFDAIIEDEPLYPITMPREAVSLLQKLLTRDPQRRLGAGPDGALEIKRHQFFADVNFDDVYNKRIPPPYFPTIGNATDTSNFDKEFTREQPTLTPVHTQLTAQDQAEFAGFSWRTRSERPQPPRRGGSTMAENILGLLLVANSSKERYIFRYPPDATSPLDRLSNPIYAKETITAKDPVPDGRPQFFGHHRRIRSGSRTFKGPTVWSSNASGTSRREDGRPRTIGDDSDTGSALLSLGGSIHSWTNEIGSDRSSSSSSTGSDSDSDGLFDVGPMRRSIRSLSSGTDSSGKPGSATPGPHPVHPKPFTEIVESDKTFRRHSTIDSDVTAKERRHQKRLTPAEVEAQYNTTLGYSLDFLADLLSPPRSSCHKKFEVTVDEICFIGHPVCCGPDGKWSFPSDDDSEEEGVPRARGRRMNDSSTKPTPQESLTNIAEEPRRARSSATLTDQMEVLATPGSSATASPSTPPSRRDTMVVPKKDNKEEEDIPQLQMFHLVLIVDKPDPRPGQDTEQMLEQIYREIAFKWSAAAFAMQVRENWVARQARDLSRIRTPVDDCLRECIEKTEMAKSLHEVYGAIHHMRTKPINTLFQSLPVTATVNVGSIPISIVFPPRKKDDDDAESSESSDSDDEWHGLVVGPSGELVRKLPEQEVHPWQTLLILEDDEAQTHRKEQPVRRDSRSEREQDELVRSLIRACDISKPASTAVRPRGHRLPARERASAEPPRDPRRRRECALAHNPGPDKRQRARPQSEPAQYPVPIRVPDTPAPPPIYKHDLRRARALPRPLAGRGASRRGQARPVPPRHNLAAEERPRAPAARVRARDSEQRSEGGGVAQTVAAAESQMAPRPAGEEGEPRLDFTLASDMTSPKGDLGLGTPRAEPGNPLGTGYANRVPRSPLVLRGKGLAQTAVVVEEDEADDLAAEYSSELEMDSDLDGDHGHGHGHEDDELGDEDFENLQQPKKSSIPKFGSSFILKPAKAQKDEQRWLRVIRETVPDPIAQSRFDLCVQYFDGVTSFEEIMYRTSLSRREVDRIALIFKDHVSCLDAFGEN</sequence>
<dbReference type="SUPFAM" id="SSF49562">
    <property type="entry name" value="C2 domain (Calcium/lipid-binding domain, CaLB)"/>
    <property type="match status" value="1"/>
</dbReference>
<dbReference type="InterPro" id="IPR008271">
    <property type="entry name" value="Ser/Thr_kinase_AS"/>
</dbReference>
<feature type="region of interest" description="Disordered" evidence="17">
    <location>
        <begin position="1585"/>
        <end position="1610"/>
    </location>
</feature>
<dbReference type="SMART" id="SM00220">
    <property type="entry name" value="S_TKc"/>
    <property type="match status" value="1"/>
</dbReference>
<reference evidence="23 24" key="1">
    <citation type="journal article" date="2012" name="Eukaryot. Cell">
        <title>Draft genome sequence of CBS 2479, the standard type strain of Trichosporon asahii.</title>
        <authorList>
            <person name="Yang R.Y."/>
            <person name="Li H.T."/>
            <person name="Zhu H."/>
            <person name="Zhou G.P."/>
            <person name="Wang M."/>
            <person name="Wang L."/>
        </authorList>
    </citation>
    <scope>NUCLEOTIDE SEQUENCE [LARGE SCALE GENOMIC DNA]</scope>
    <source>
        <strain evidence="24">ATCC 90039 / CBS 2479 / JCM 2466 / KCTC 7840 / NCYC 2677 / UAMH 7654</strain>
    </source>
</reference>
<evidence type="ECO:0000256" key="2">
    <source>
        <dbReference type="ARBA" id="ARBA00012429"/>
    </source>
</evidence>
<dbReference type="Gene3D" id="3.30.60.20">
    <property type="match status" value="2"/>
</dbReference>
<feature type="compositionally biased region" description="Basic and acidic residues" evidence="17">
    <location>
        <begin position="1445"/>
        <end position="1458"/>
    </location>
</feature>
<feature type="compositionally biased region" description="Polar residues" evidence="17">
    <location>
        <begin position="123"/>
        <end position="132"/>
    </location>
</feature>
<feature type="region of interest" description="Disordered" evidence="17">
    <location>
        <begin position="1674"/>
        <end position="1863"/>
    </location>
</feature>
<dbReference type="CDD" id="cd20823">
    <property type="entry name" value="C1_ScPKC1-like_rpt2"/>
    <property type="match status" value="1"/>
</dbReference>
<dbReference type="Gene3D" id="1.10.510.10">
    <property type="entry name" value="Transferase(Phosphotransferase) domain 1"/>
    <property type="match status" value="1"/>
</dbReference>
<dbReference type="Pfam" id="PF03666">
    <property type="entry name" value="NPR3"/>
    <property type="match status" value="1"/>
</dbReference>
<evidence type="ECO:0000256" key="3">
    <source>
        <dbReference type="ARBA" id="ARBA00022527"/>
    </source>
</evidence>
<dbReference type="PROSITE" id="PS50011">
    <property type="entry name" value="PROTEIN_KINASE_DOM"/>
    <property type="match status" value="1"/>
</dbReference>
<dbReference type="SMART" id="SM00742">
    <property type="entry name" value="Hr1"/>
    <property type="match status" value="2"/>
</dbReference>
<dbReference type="InterPro" id="IPR011009">
    <property type="entry name" value="Kinase-like_dom_sf"/>
</dbReference>
<dbReference type="Pfam" id="PF24064">
    <property type="entry name" value="HTH_NPRL3"/>
    <property type="match status" value="1"/>
</dbReference>
<dbReference type="CDD" id="cd11620">
    <property type="entry name" value="HR1_PKC-like_2_fungi"/>
    <property type="match status" value="1"/>
</dbReference>
<feature type="domain" description="AGC-kinase C-terminal" evidence="21">
    <location>
        <begin position="1031"/>
        <end position="1101"/>
    </location>
</feature>
<dbReference type="Gene3D" id="3.30.200.20">
    <property type="entry name" value="Phosphorylase Kinase, domain 1"/>
    <property type="match status" value="1"/>
</dbReference>
<comment type="catalytic activity">
    <reaction evidence="13">
        <text>L-threonyl-[protein] + ATP = O-phospho-L-threonyl-[protein] + ADP + H(+)</text>
        <dbReference type="Rhea" id="RHEA:46608"/>
        <dbReference type="Rhea" id="RHEA-COMP:11060"/>
        <dbReference type="Rhea" id="RHEA-COMP:11605"/>
        <dbReference type="ChEBI" id="CHEBI:15378"/>
        <dbReference type="ChEBI" id="CHEBI:30013"/>
        <dbReference type="ChEBI" id="CHEBI:30616"/>
        <dbReference type="ChEBI" id="CHEBI:61977"/>
        <dbReference type="ChEBI" id="CHEBI:456216"/>
        <dbReference type="EC" id="2.7.11.13"/>
    </reaction>
</comment>
<evidence type="ECO:0000259" key="20">
    <source>
        <dbReference type="PROSITE" id="PS50081"/>
    </source>
</evidence>
<dbReference type="InterPro" id="IPR002219">
    <property type="entry name" value="PKC_DAG/PE"/>
</dbReference>
<dbReference type="InterPro" id="IPR035892">
    <property type="entry name" value="C2_domain_sf"/>
</dbReference>
<evidence type="ECO:0000256" key="6">
    <source>
        <dbReference type="ARBA" id="ARBA00022723"/>
    </source>
</evidence>
<evidence type="ECO:0000256" key="8">
    <source>
        <dbReference type="ARBA" id="ARBA00022741"/>
    </source>
</evidence>
<feature type="compositionally biased region" description="Polar residues" evidence="17">
    <location>
        <begin position="1"/>
        <end position="16"/>
    </location>
</feature>
<comment type="caution">
    <text evidence="23">The sequence shown here is derived from an EMBL/GenBank/DDBJ whole genome shotgun (WGS) entry which is preliminary data.</text>
</comment>
<feature type="region of interest" description="Disordered" evidence="17">
    <location>
        <begin position="74"/>
        <end position="134"/>
    </location>
</feature>
<dbReference type="GeneID" id="25988863"/>
<feature type="binding site" evidence="16">
    <location>
        <position position="800"/>
    </location>
    <ligand>
        <name>ATP</name>
        <dbReference type="ChEBI" id="CHEBI:30616"/>
    </ligand>
</feature>
<keyword evidence="3" id="KW-0723">Serine/threonine-protein kinase</keyword>
<feature type="compositionally biased region" description="Low complexity" evidence="17">
    <location>
        <begin position="74"/>
        <end position="90"/>
    </location>
</feature>
<feature type="compositionally biased region" description="Low complexity" evidence="17">
    <location>
        <begin position="1430"/>
        <end position="1440"/>
    </location>
</feature>
<dbReference type="EC" id="2.7.11.13" evidence="2"/>
<dbReference type="PROSITE" id="PS50004">
    <property type="entry name" value="C2"/>
    <property type="match status" value="1"/>
</dbReference>
<dbReference type="InterPro" id="IPR000961">
    <property type="entry name" value="AGC-kinase_C"/>
</dbReference>
<dbReference type="GO" id="GO:0004697">
    <property type="term" value="F:diacylglycerol-dependent serine/threonine kinase activity"/>
    <property type="evidence" value="ECO:0007669"/>
    <property type="project" value="UniProtKB-EC"/>
</dbReference>
<keyword evidence="7" id="KW-0677">Repeat</keyword>
<dbReference type="HOGENOM" id="CLU_001705_0_0_1"/>
<evidence type="ECO:0000256" key="15">
    <source>
        <dbReference type="PROSITE-ProRule" id="PRU01207"/>
    </source>
</evidence>
<gene>
    <name evidence="23" type="ORF">A1Q1_05351</name>
</gene>
<evidence type="ECO:0000256" key="14">
    <source>
        <dbReference type="ARBA" id="ARBA00047470"/>
    </source>
</evidence>
<evidence type="ECO:0000256" key="11">
    <source>
        <dbReference type="ARBA" id="ARBA00022833"/>
    </source>
</evidence>
<dbReference type="PROSITE" id="PS00479">
    <property type="entry name" value="ZF_DAG_PE_1"/>
    <property type="match status" value="1"/>
</dbReference>
<feature type="domain" description="Phorbol-ester/DAG-type" evidence="20">
    <location>
        <begin position="512"/>
        <end position="562"/>
    </location>
</feature>
<feature type="compositionally biased region" description="Gly residues" evidence="17">
    <location>
        <begin position="381"/>
        <end position="393"/>
    </location>
</feature>
<comment type="similarity">
    <text evidence="1">Belongs to the protein kinase superfamily. AGC Ser/Thr protein kinase family. PKC subfamily.</text>
</comment>
<dbReference type="PANTHER" id="PTHR24351">
    <property type="entry name" value="RIBOSOMAL PROTEIN S6 KINASE"/>
    <property type="match status" value="1"/>
</dbReference>
<feature type="compositionally biased region" description="Polar residues" evidence="17">
    <location>
        <begin position="1257"/>
        <end position="1268"/>
    </location>
</feature>
<feature type="compositionally biased region" description="Basic and acidic residues" evidence="17">
    <location>
        <begin position="17"/>
        <end position="26"/>
    </location>
</feature>
<dbReference type="CDD" id="cd20822">
    <property type="entry name" value="C1_ScPKC1-like_rpt1"/>
    <property type="match status" value="1"/>
</dbReference>
<keyword evidence="15" id="KW-0175">Coiled coil</keyword>
<dbReference type="InterPro" id="IPR005365">
    <property type="entry name" value="Npr3"/>
</dbReference>
<keyword evidence="8 16" id="KW-0547">Nucleotide-binding</keyword>
<dbReference type="VEuPathDB" id="FungiDB:A1Q1_05351"/>
<organism evidence="23 24">
    <name type="scientific">Trichosporon asahii var. asahii (strain ATCC 90039 / CBS 2479 / JCM 2466 / KCTC 7840 / NBRC 103889/ NCYC 2677 / UAMH 7654)</name>
    <name type="common">Yeast</name>
    <dbReference type="NCBI Taxonomy" id="1186058"/>
    <lineage>
        <taxon>Eukaryota</taxon>
        <taxon>Fungi</taxon>
        <taxon>Dikarya</taxon>
        <taxon>Basidiomycota</taxon>
        <taxon>Agaricomycotina</taxon>
        <taxon>Tremellomycetes</taxon>
        <taxon>Trichosporonales</taxon>
        <taxon>Trichosporonaceae</taxon>
        <taxon>Trichosporon</taxon>
    </lineage>
</organism>
<evidence type="ECO:0000256" key="13">
    <source>
        <dbReference type="ARBA" id="ARBA00047272"/>
    </source>
</evidence>
<dbReference type="FunFam" id="3.30.200.20:FF:000103">
    <property type="entry name" value="Protein kinase C"/>
    <property type="match status" value="1"/>
</dbReference>
<evidence type="ECO:0000259" key="21">
    <source>
        <dbReference type="PROSITE" id="PS51285"/>
    </source>
</evidence>
<dbReference type="KEGG" id="tasa:A1Q1_05351"/>
<dbReference type="InterPro" id="IPR056603">
    <property type="entry name" value="HTH_NPRL3"/>
</dbReference>
<dbReference type="SUPFAM" id="SSF46585">
    <property type="entry name" value="HR1 repeat"/>
    <property type="match status" value="1"/>
</dbReference>
<protein>
    <recommendedName>
        <fullName evidence="2">protein kinase C</fullName>
        <ecNumber evidence="2">2.7.11.13</ecNumber>
    </recommendedName>
</protein>
<dbReference type="PROSITE" id="PS00108">
    <property type="entry name" value="PROTEIN_KINASE_ST"/>
    <property type="match status" value="1"/>
</dbReference>
<feature type="compositionally biased region" description="Polar residues" evidence="17">
    <location>
        <begin position="107"/>
        <end position="116"/>
    </location>
</feature>
<keyword evidence="5" id="KW-0808">Transferase</keyword>
<accession>J4U798</accession>
<feature type="compositionally biased region" description="Basic and acidic residues" evidence="17">
    <location>
        <begin position="1910"/>
        <end position="1920"/>
    </location>
</feature>
<feature type="compositionally biased region" description="Acidic residues" evidence="17">
    <location>
        <begin position="1593"/>
        <end position="1605"/>
    </location>
</feature>
<feature type="region of interest" description="Disordered" evidence="17">
    <location>
        <begin position="583"/>
        <end position="740"/>
    </location>
</feature>
<keyword evidence="4" id="KW-0597">Phosphoprotein</keyword>
<evidence type="ECO:0000256" key="10">
    <source>
        <dbReference type="ARBA" id="ARBA00022777"/>
    </source>
</evidence>
<dbReference type="GO" id="GO:0106310">
    <property type="term" value="F:protein serine kinase activity"/>
    <property type="evidence" value="ECO:0007669"/>
    <property type="project" value="RHEA"/>
</dbReference>
<dbReference type="FunFam" id="3.30.60.20:FF:000014">
    <property type="entry name" value="Protein kinase C"/>
    <property type="match status" value="1"/>
</dbReference>
<dbReference type="Pfam" id="PF00433">
    <property type="entry name" value="Pkinase_C"/>
    <property type="match status" value="1"/>
</dbReference>
<dbReference type="Proteomes" id="UP000002748">
    <property type="component" value="Unassembled WGS sequence"/>
</dbReference>
<dbReference type="InterPro" id="IPR046349">
    <property type="entry name" value="C1-like_sf"/>
</dbReference>
<dbReference type="InterPro" id="IPR017892">
    <property type="entry name" value="Pkinase_C"/>
</dbReference>
<dbReference type="InterPro" id="IPR036274">
    <property type="entry name" value="HR1_rpt_sf"/>
</dbReference>
<keyword evidence="6" id="KW-0479">Metal-binding</keyword>
<dbReference type="InterPro" id="IPR000008">
    <property type="entry name" value="C2_dom"/>
</dbReference>
<dbReference type="GO" id="GO:0032007">
    <property type="term" value="P:negative regulation of TOR signaling"/>
    <property type="evidence" value="ECO:0007669"/>
    <property type="project" value="InterPro"/>
</dbReference>
<feature type="compositionally biased region" description="Low complexity" evidence="17">
    <location>
        <begin position="1229"/>
        <end position="1240"/>
    </location>
</feature>
<feature type="compositionally biased region" description="Basic and acidic residues" evidence="17">
    <location>
        <begin position="659"/>
        <end position="677"/>
    </location>
</feature>
<dbReference type="PROSITE" id="PS51285">
    <property type="entry name" value="AGC_KINASE_CTER"/>
    <property type="match status" value="1"/>
</dbReference>
<dbReference type="CDD" id="cd05570">
    <property type="entry name" value="STKc_PKC"/>
    <property type="match status" value="1"/>
</dbReference>
<dbReference type="EMBL" id="ALBS01000304">
    <property type="protein sequence ID" value="EJT46140.1"/>
    <property type="molecule type" value="Genomic_DNA"/>
</dbReference>
<feature type="compositionally biased region" description="Low complexity" evidence="17">
    <location>
        <begin position="636"/>
        <end position="654"/>
    </location>
</feature>
<feature type="domain" description="Phorbol-ester/DAG-type" evidence="20">
    <location>
        <begin position="444"/>
        <end position="492"/>
    </location>
</feature>
<evidence type="ECO:0000256" key="1">
    <source>
        <dbReference type="ARBA" id="ARBA00005490"/>
    </source>
</evidence>
<feature type="region of interest" description="Disordered" evidence="17">
    <location>
        <begin position="1906"/>
        <end position="1926"/>
    </location>
</feature>
<feature type="compositionally biased region" description="Basic and acidic residues" evidence="17">
    <location>
        <begin position="1192"/>
        <end position="1203"/>
    </location>
</feature>
<feature type="region of interest" description="Disordered" evidence="17">
    <location>
        <begin position="1153"/>
        <end position="1210"/>
    </location>
</feature>
<dbReference type="GO" id="GO:0007165">
    <property type="term" value="P:signal transduction"/>
    <property type="evidence" value="ECO:0007669"/>
    <property type="project" value="InterPro"/>
</dbReference>
<feature type="compositionally biased region" description="Pro residues" evidence="17">
    <location>
        <begin position="705"/>
        <end position="725"/>
    </location>
</feature>
<feature type="region of interest" description="Disordered" evidence="17">
    <location>
        <begin position="1373"/>
        <end position="1461"/>
    </location>
</feature>
<dbReference type="SUPFAM" id="SSF56112">
    <property type="entry name" value="Protein kinase-like (PK-like)"/>
    <property type="match status" value="1"/>
</dbReference>
<dbReference type="OrthoDB" id="63267at2759"/>
<keyword evidence="10 23" id="KW-0418">Kinase</keyword>
<dbReference type="PROSITE" id="PS50081">
    <property type="entry name" value="ZF_DAG_PE_2"/>
    <property type="match status" value="2"/>
</dbReference>
<dbReference type="GO" id="GO:0005524">
    <property type="term" value="F:ATP binding"/>
    <property type="evidence" value="ECO:0007669"/>
    <property type="project" value="UniProtKB-UniRule"/>
</dbReference>
<comment type="catalytic activity">
    <reaction evidence="14">
        <text>L-seryl-[protein] + ATP = O-phospho-L-seryl-[protein] + ADP + H(+)</text>
        <dbReference type="Rhea" id="RHEA:17989"/>
        <dbReference type="Rhea" id="RHEA-COMP:9863"/>
        <dbReference type="Rhea" id="RHEA-COMP:11604"/>
        <dbReference type="ChEBI" id="CHEBI:15378"/>
        <dbReference type="ChEBI" id="CHEBI:29999"/>
        <dbReference type="ChEBI" id="CHEBI:30616"/>
        <dbReference type="ChEBI" id="CHEBI:83421"/>
        <dbReference type="ChEBI" id="CHEBI:456216"/>
        <dbReference type="EC" id="2.7.11.13"/>
    </reaction>
</comment>
<evidence type="ECO:0000259" key="19">
    <source>
        <dbReference type="PROSITE" id="PS50011"/>
    </source>
</evidence>